<sequence>MSQDIRDFRTPSCTLLGLGEPTHQEPAFGLLRNDLFATLVRLGFRSIALETDRVAALAVDDFVRDGIGTLDDVLRVGFSHGFGALEPNRELVARMRTYNEGRPAVDHLSFHGFDAPTENTTAPSPRPYLEYAAGYLDIDLDGTDFGPDDRWDRPEAILDATRSIGAGAEAARLRAEADDLLGTLHARAPELIAATSRAAWHRARTHLTAGIGLLRYHRQAARRIEEGARIAGLLATRDEIMARNLVDIRGLEADRGPTLVFANNAHLQRNPSSMRIAGTELGWWSAGAITDALLGARYRVLLGSLGSSEALRLGAPEPDTYEGTLRQEFPTWGLTATVAPARTRTDTRPDQGYAPLDRSLVDAADGVLYLDSAAALDR</sequence>
<keyword evidence="1" id="KW-0378">Hydrolase</keyword>
<dbReference type="Gene3D" id="1.20.1440.30">
    <property type="entry name" value="Biosynthetic Protein domain"/>
    <property type="match status" value="1"/>
</dbReference>
<dbReference type="PANTHER" id="PTHR31299">
    <property type="entry name" value="ESTERASE, PUTATIVE (AFU_ORTHOLOGUE AFUA_1G05850)-RELATED"/>
    <property type="match status" value="1"/>
</dbReference>
<dbReference type="EC" id="3.1.1.-" evidence="1"/>
<dbReference type="CDD" id="cd14728">
    <property type="entry name" value="Ere-like"/>
    <property type="match status" value="1"/>
</dbReference>
<dbReference type="Pfam" id="PF05139">
    <property type="entry name" value="Erythro_esteras"/>
    <property type="match status" value="1"/>
</dbReference>
<evidence type="ECO:0000313" key="2">
    <source>
        <dbReference type="Proteomes" id="UP001595696"/>
    </source>
</evidence>
<dbReference type="Gene3D" id="3.30.1870.10">
    <property type="entry name" value="EreA-like, domain 2"/>
    <property type="match status" value="1"/>
</dbReference>
<dbReference type="InterPro" id="IPR052036">
    <property type="entry name" value="Hydrolase/PRTase-associated"/>
</dbReference>
<dbReference type="GO" id="GO:0016787">
    <property type="term" value="F:hydrolase activity"/>
    <property type="evidence" value="ECO:0007669"/>
    <property type="project" value="UniProtKB-KW"/>
</dbReference>
<name>A0ABV8DLA3_9NOCA</name>
<accession>A0ABV8DLA3</accession>
<gene>
    <name evidence="1" type="ORF">ACFO0B_02335</name>
</gene>
<organism evidence="1 2">
    <name type="scientific">Nocardia jiangsuensis</name>
    <dbReference type="NCBI Taxonomy" id="1691563"/>
    <lineage>
        <taxon>Bacteria</taxon>
        <taxon>Bacillati</taxon>
        <taxon>Actinomycetota</taxon>
        <taxon>Actinomycetes</taxon>
        <taxon>Mycobacteriales</taxon>
        <taxon>Nocardiaceae</taxon>
        <taxon>Nocardia</taxon>
    </lineage>
</organism>
<dbReference type="SUPFAM" id="SSF159501">
    <property type="entry name" value="EreA/ChaN-like"/>
    <property type="match status" value="1"/>
</dbReference>
<comment type="caution">
    <text evidence="1">The sequence shown here is derived from an EMBL/GenBank/DDBJ whole genome shotgun (WGS) entry which is preliminary data.</text>
</comment>
<proteinExistence type="predicted"/>
<reference evidence="2" key="1">
    <citation type="journal article" date="2019" name="Int. J. Syst. Evol. Microbiol.">
        <title>The Global Catalogue of Microorganisms (GCM) 10K type strain sequencing project: providing services to taxonomists for standard genome sequencing and annotation.</title>
        <authorList>
            <consortium name="The Broad Institute Genomics Platform"/>
            <consortium name="The Broad Institute Genome Sequencing Center for Infectious Disease"/>
            <person name="Wu L."/>
            <person name="Ma J."/>
        </authorList>
    </citation>
    <scope>NUCLEOTIDE SEQUENCE [LARGE SCALE GENOMIC DNA]</scope>
    <source>
        <strain evidence="2">CGMCC 4.7330</strain>
    </source>
</reference>
<evidence type="ECO:0000313" key="1">
    <source>
        <dbReference type="EMBL" id="MFC3960823.1"/>
    </source>
</evidence>
<dbReference type="PANTHER" id="PTHR31299:SF0">
    <property type="entry name" value="ESTERASE, PUTATIVE (AFU_ORTHOLOGUE AFUA_1G05850)-RELATED"/>
    <property type="match status" value="1"/>
</dbReference>
<dbReference type="Gene3D" id="3.40.1660.10">
    <property type="entry name" value="EreA-like (biosynthetic domain)"/>
    <property type="match status" value="1"/>
</dbReference>
<dbReference type="EMBL" id="JBHSAX010000003">
    <property type="protein sequence ID" value="MFC3960823.1"/>
    <property type="molecule type" value="Genomic_DNA"/>
</dbReference>
<dbReference type="Proteomes" id="UP001595696">
    <property type="component" value="Unassembled WGS sequence"/>
</dbReference>
<dbReference type="RefSeq" id="WP_378610594.1">
    <property type="nucleotide sequence ID" value="NZ_JBHSAX010000003.1"/>
</dbReference>
<dbReference type="InterPro" id="IPR007815">
    <property type="entry name" value="Emycin_Estase"/>
</dbReference>
<protein>
    <submittedName>
        <fullName evidence="1">Erythromycin esterase family protein</fullName>
        <ecNumber evidence="1">3.1.1.-</ecNumber>
    </submittedName>
</protein>
<keyword evidence="2" id="KW-1185">Reference proteome</keyword>